<dbReference type="Proteomes" id="UP001595477">
    <property type="component" value="Unassembled WGS sequence"/>
</dbReference>
<feature type="signal peptide" evidence="1">
    <location>
        <begin position="1"/>
        <end position="23"/>
    </location>
</feature>
<evidence type="ECO:0008006" key="4">
    <source>
        <dbReference type="Google" id="ProtNLM"/>
    </source>
</evidence>
<organism evidence="2 3">
    <name type="scientific">Alteromonas oceani</name>
    <dbReference type="NCBI Taxonomy" id="2071609"/>
    <lineage>
        <taxon>Bacteria</taxon>
        <taxon>Pseudomonadati</taxon>
        <taxon>Pseudomonadota</taxon>
        <taxon>Gammaproteobacteria</taxon>
        <taxon>Alteromonadales</taxon>
        <taxon>Alteromonadaceae</taxon>
        <taxon>Alteromonas/Salinimonas group</taxon>
        <taxon>Alteromonas</taxon>
    </lineage>
</organism>
<sequence>MTRNNYRLLSLLLLMSTLTGLLAGCVSKSAMPVITDDKAATVTIYRSDELQGSLTDVYIGWDDEYFISLAPQQHTQLLVNPGFKTFKIRAHADWSNELALDLTPQQEVCLIAEVNPQNVVGLNWVVSGYRLRQLPCESLTL</sequence>
<evidence type="ECO:0000256" key="1">
    <source>
        <dbReference type="SAM" id="SignalP"/>
    </source>
</evidence>
<dbReference type="PROSITE" id="PS51257">
    <property type="entry name" value="PROKAR_LIPOPROTEIN"/>
    <property type="match status" value="1"/>
</dbReference>
<gene>
    <name evidence="2" type="ORF">ACFOEW_11090</name>
</gene>
<keyword evidence="3" id="KW-1185">Reference proteome</keyword>
<keyword evidence="1" id="KW-0732">Signal</keyword>
<protein>
    <recommendedName>
        <fullName evidence="4">Lipoprotein</fullName>
    </recommendedName>
</protein>
<evidence type="ECO:0000313" key="3">
    <source>
        <dbReference type="Proteomes" id="UP001595477"/>
    </source>
</evidence>
<dbReference type="EMBL" id="JBHRSX010000021">
    <property type="protein sequence ID" value="MFC3202362.1"/>
    <property type="molecule type" value="Genomic_DNA"/>
</dbReference>
<comment type="caution">
    <text evidence="2">The sequence shown here is derived from an EMBL/GenBank/DDBJ whole genome shotgun (WGS) entry which is preliminary data.</text>
</comment>
<dbReference type="RefSeq" id="WP_164464699.1">
    <property type="nucleotide sequence ID" value="NZ_JBHRSX010000021.1"/>
</dbReference>
<evidence type="ECO:0000313" key="2">
    <source>
        <dbReference type="EMBL" id="MFC3202362.1"/>
    </source>
</evidence>
<proteinExistence type="predicted"/>
<accession>A0ABV7K4E7</accession>
<feature type="chain" id="PRO_5045297591" description="Lipoprotein" evidence="1">
    <location>
        <begin position="24"/>
        <end position="141"/>
    </location>
</feature>
<name>A0ABV7K4E7_9ALTE</name>
<reference evidence="3" key="1">
    <citation type="journal article" date="2019" name="Int. J. Syst. Evol. Microbiol.">
        <title>The Global Catalogue of Microorganisms (GCM) 10K type strain sequencing project: providing services to taxonomists for standard genome sequencing and annotation.</title>
        <authorList>
            <consortium name="The Broad Institute Genomics Platform"/>
            <consortium name="The Broad Institute Genome Sequencing Center for Infectious Disease"/>
            <person name="Wu L."/>
            <person name="Ma J."/>
        </authorList>
    </citation>
    <scope>NUCLEOTIDE SEQUENCE [LARGE SCALE GENOMIC DNA]</scope>
    <source>
        <strain evidence="3">KCTC 52449</strain>
    </source>
</reference>